<dbReference type="Gene3D" id="3.30.70.120">
    <property type="match status" value="1"/>
</dbReference>
<organism evidence="1 2">
    <name type="scientific">Xanthomonas chitinilytica</name>
    <dbReference type="NCBI Taxonomy" id="2989819"/>
    <lineage>
        <taxon>Bacteria</taxon>
        <taxon>Pseudomonadati</taxon>
        <taxon>Pseudomonadota</taxon>
        <taxon>Gammaproteobacteria</taxon>
        <taxon>Lysobacterales</taxon>
        <taxon>Lysobacteraceae</taxon>
        <taxon>Xanthomonas</taxon>
    </lineage>
</organism>
<sequence length="116" mass="12737">MSLHLHPVYRVTVFVPPSHLEALKHGILAVDALAAGGYEHGMWESAPGHEQYRAQAGTAAVRGEAGEPVREPTVRLEFCIPRDPQRLQRLLDQGIAAHHPWCTPAVFVDETLFAAP</sequence>
<evidence type="ECO:0000313" key="2">
    <source>
        <dbReference type="Proteomes" id="UP001209922"/>
    </source>
</evidence>
<name>A0ABT3JVB2_9XANT</name>
<evidence type="ECO:0000313" key="1">
    <source>
        <dbReference type="EMBL" id="MCW4472411.1"/>
    </source>
</evidence>
<dbReference type="Proteomes" id="UP001209922">
    <property type="component" value="Unassembled WGS sequence"/>
</dbReference>
<proteinExistence type="predicted"/>
<gene>
    <name evidence="1" type="ORF">OK345_07835</name>
</gene>
<reference evidence="1 2" key="1">
    <citation type="submission" date="2022-10" db="EMBL/GenBank/DDBJ databases">
        <title>Xanthomonas sp. H13-6.</title>
        <authorList>
            <person name="Liu X."/>
            <person name="Deng Z."/>
            <person name="Jiang Y."/>
            <person name="Yu T."/>
            <person name="Ai J."/>
        </authorList>
    </citation>
    <scope>NUCLEOTIDE SEQUENCE [LARGE SCALE GENOMIC DNA]</scope>
    <source>
        <strain evidence="1 2">H13-6</strain>
    </source>
</reference>
<dbReference type="InterPro" id="IPR015867">
    <property type="entry name" value="N-reg_PII/ATP_PRibTrfase_C"/>
</dbReference>
<dbReference type="RefSeq" id="WP_265127369.1">
    <property type="nucleotide sequence ID" value="NZ_JAPCHY010000005.1"/>
</dbReference>
<evidence type="ECO:0008006" key="3">
    <source>
        <dbReference type="Google" id="ProtNLM"/>
    </source>
</evidence>
<keyword evidence="2" id="KW-1185">Reference proteome</keyword>
<protein>
    <recommendedName>
        <fullName evidence="3">NGG1p interacting factor NIF3</fullName>
    </recommendedName>
</protein>
<dbReference type="EMBL" id="JAPCHY010000005">
    <property type="protein sequence ID" value="MCW4472411.1"/>
    <property type="molecule type" value="Genomic_DNA"/>
</dbReference>
<comment type="caution">
    <text evidence="1">The sequence shown here is derived from an EMBL/GenBank/DDBJ whole genome shotgun (WGS) entry which is preliminary data.</text>
</comment>
<accession>A0ABT3JVB2</accession>
<dbReference type="SUPFAM" id="SSF102705">
    <property type="entry name" value="NIF3 (NGG1p interacting factor 3)-like"/>
    <property type="match status" value="1"/>
</dbReference>
<dbReference type="InterPro" id="IPR036069">
    <property type="entry name" value="DUF34/NIF3_sf"/>
</dbReference>